<protein>
    <submittedName>
        <fullName evidence="1">Uncharacterized protein</fullName>
    </submittedName>
</protein>
<reference evidence="1" key="1">
    <citation type="journal article" date="2014" name="Front. Microbiol.">
        <title>High frequency of phylogenetically diverse reductive dehalogenase-homologous genes in deep subseafloor sedimentary metagenomes.</title>
        <authorList>
            <person name="Kawai M."/>
            <person name="Futagami T."/>
            <person name="Toyoda A."/>
            <person name="Takaki Y."/>
            <person name="Nishi S."/>
            <person name="Hori S."/>
            <person name="Arai W."/>
            <person name="Tsubouchi T."/>
            <person name="Morono Y."/>
            <person name="Uchiyama I."/>
            <person name="Ito T."/>
            <person name="Fujiyama A."/>
            <person name="Inagaki F."/>
            <person name="Takami H."/>
        </authorList>
    </citation>
    <scope>NUCLEOTIDE SEQUENCE</scope>
    <source>
        <strain evidence="1">Expedition CK06-06</strain>
    </source>
</reference>
<sequence>MDSKQDMKEELRSLVRGLKTHIVSGMDSPGGFSNLYLKGKDLSVKSVDKPVTLEDIRKKLGGLSKMFSAPGEE</sequence>
<comment type="caution">
    <text evidence="1">The sequence shown here is derived from an EMBL/GenBank/DDBJ whole genome shotgun (WGS) entry which is preliminary data.</text>
</comment>
<gene>
    <name evidence="1" type="ORF">S12H4_54060</name>
</gene>
<dbReference type="AlphaFoldDB" id="X1TP57"/>
<accession>X1TP57</accession>
<organism evidence="1">
    <name type="scientific">marine sediment metagenome</name>
    <dbReference type="NCBI Taxonomy" id="412755"/>
    <lineage>
        <taxon>unclassified sequences</taxon>
        <taxon>metagenomes</taxon>
        <taxon>ecological metagenomes</taxon>
    </lineage>
</organism>
<evidence type="ECO:0000313" key="1">
    <source>
        <dbReference type="EMBL" id="GAJ07103.1"/>
    </source>
</evidence>
<proteinExistence type="predicted"/>
<name>X1TP57_9ZZZZ</name>
<dbReference type="EMBL" id="BARW01034501">
    <property type="protein sequence ID" value="GAJ07103.1"/>
    <property type="molecule type" value="Genomic_DNA"/>
</dbReference>